<keyword evidence="2" id="KW-0472">Membrane</keyword>
<protein>
    <submittedName>
        <fullName evidence="3">Uncharacterized protein</fullName>
    </submittedName>
</protein>
<proteinExistence type="predicted"/>
<keyword evidence="2" id="KW-1133">Transmembrane helix</keyword>
<accession>A0A9W4GAT5</accession>
<name>A0A9W4GAT5_9CYAN</name>
<evidence type="ECO:0000256" key="2">
    <source>
        <dbReference type="SAM" id="Phobius"/>
    </source>
</evidence>
<evidence type="ECO:0000313" key="4">
    <source>
        <dbReference type="Proteomes" id="UP001153719"/>
    </source>
</evidence>
<dbReference type="KEGG" id="ppsu:NO713_04467"/>
<keyword evidence="4" id="KW-1185">Reference proteome</keyword>
<dbReference type="EMBL" id="LR882967">
    <property type="protein sequence ID" value="CAD5979000.1"/>
    <property type="molecule type" value="Genomic_DNA"/>
</dbReference>
<dbReference type="Proteomes" id="UP001153719">
    <property type="component" value="Chromosome"/>
</dbReference>
<gene>
    <name evidence="3" type="ORF">NO713_04467</name>
</gene>
<dbReference type="AlphaFoldDB" id="A0A9W4GAT5"/>
<keyword evidence="2" id="KW-0812">Transmembrane</keyword>
<dbReference type="RefSeq" id="WP_254174645.1">
    <property type="nucleotide sequence ID" value="NZ_LR882967.1"/>
</dbReference>
<reference evidence="3" key="1">
    <citation type="submission" date="2020-09" db="EMBL/GenBank/DDBJ databases">
        <authorList>
            <person name="Blom J."/>
        </authorList>
    </citation>
    <scope>NUCLEOTIDE SEQUENCE</scope>
    <source>
        <strain evidence="3">No.713</strain>
    </source>
</reference>
<evidence type="ECO:0000313" key="3">
    <source>
        <dbReference type="EMBL" id="CAD5979000.1"/>
    </source>
</evidence>
<feature type="compositionally biased region" description="Polar residues" evidence="1">
    <location>
        <begin position="75"/>
        <end position="84"/>
    </location>
</feature>
<feature type="transmembrane region" description="Helical" evidence="2">
    <location>
        <begin position="23"/>
        <end position="46"/>
    </location>
</feature>
<evidence type="ECO:0000256" key="1">
    <source>
        <dbReference type="SAM" id="MobiDB-lite"/>
    </source>
</evidence>
<organism evidence="3 4">
    <name type="scientific">Planktothrix pseudagardhii</name>
    <dbReference type="NCBI Taxonomy" id="132604"/>
    <lineage>
        <taxon>Bacteria</taxon>
        <taxon>Bacillati</taxon>
        <taxon>Cyanobacteriota</taxon>
        <taxon>Cyanophyceae</taxon>
        <taxon>Oscillatoriophycideae</taxon>
        <taxon>Oscillatoriales</taxon>
        <taxon>Microcoleaceae</taxon>
        <taxon>Planktothrix</taxon>
    </lineage>
</organism>
<feature type="region of interest" description="Disordered" evidence="1">
    <location>
        <begin position="64"/>
        <end position="84"/>
    </location>
</feature>
<sequence>MSTIENNWFQLAIRVKSSVIPAIMPRVILCTTLGILVSIFHIYGFLLPTEALSYLGLAEKRRKARTGGRRRQEKMNQVQGMGVK</sequence>